<keyword evidence="2" id="KW-1185">Reference proteome</keyword>
<dbReference type="SUPFAM" id="SSF53448">
    <property type="entry name" value="Nucleotide-diphospho-sugar transferases"/>
    <property type="match status" value="1"/>
</dbReference>
<organism evidence="1 2">
    <name type="scientific">Malikia granosa</name>
    <dbReference type="NCBI Taxonomy" id="263067"/>
    <lineage>
        <taxon>Bacteria</taxon>
        <taxon>Pseudomonadati</taxon>
        <taxon>Pseudomonadota</taxon>
        <taxon>Betaproteobacteria</taxon>
        <taxon>Burkholderiales</taxon>
        <taxon>Comamonadaceae</taxon>
        <taxon>Malikia</taxon>
    </lineage>
</organism>
<comment type="caution">
    <text evidence="1">The sequence shown here is derived from an EMBL/GenBank/DDBJ whole genome shotgun (WGS) entry which is preliminary data.</text>
</comment>
<accession>A0A2S9K692</accession>
<gene>
    <name evidence="1" type="ORF">C6P64_06315</name>
</gene>
<dbReference type="EMBL" id="PVLQ01000021">
    <property type="protein sequence ID" value="PRD65983.1"/>
    <property type="molecule type" value="Genomic_DNA"/>
</dbReference>
<protein>
    <recommendedName>
        <fullName evidence="3">Glycosyltransferase 2-like domain-containing protein</fullName>
    </recommendedName>
</protein>
<evidence type="ECO:0000313" key="2">
    <source>
        <dbReference type="Proteomes" id="UP000238589"/>
    </source>
</evidence>
<evidence type="ECO:0000313" key="1">
    <source>
        <dbReference type="EMBL" id="PRD65983.1"/>
    </source>
</evidence>
<name>A0A2S9K692_9BURK</name>
<proteinExistence type="predicted"/>
<dbReference type="Proteomes" id="UP000238589">
    <property type="component" value="Unassembled WGS sequence"/>
</dbReference>
<sequence length="301" mass="33455">MLLGLQSQTVKPYRIIFSDDSPGGIFSERLLSDELEPLRAGLAIEVMPGPRNGAFENFKHLVNAWSRDSELFHILLDDDVVFPEFYERHLVAHLSGDFSCSISRRWESNEAGQPLRGQPVPAAVANSMNRFLSLNADVAFMSTVAECKNWFGEFSNVVFRGDCSEVVLNPSIAGVSYAGLWDLGAFLAASLLRPICHIQDHLGYFRKGPDQNSAQTYSPIMKAAMLAYVALAVSGRRIGKISGEQATHCFGTIANVLNYWYATQDDMVEFRNNLPRLALDAQGAEDEFLACWQQFLAKNGY</sequence>
<dbReference type="InterPro" id="IPR029044">
    <property type="entry name" value="Nucleotide-diphossugar_trans"/>
</dbReference>
<dbReference type="AlphaFoldDB" id="A0A2S9K692"/>
<reference evidence="1 2" key="1">
    <citation type="submission" date="2018-03" db="EMBL/GenBank/DDBJ databases">
        <title>Comparative genomics illustrates the genes involved in a hyperalkaliphilic mechanisms of Serpentinomonas isolated from highly-alkaline calcium-rich serpentinized springs.</title>
        <authorList>
            <person name="Suzuki S."/>
            <person name="Ishii S."/>
            <person name="Walworth N."/>
            <person name="Bird L."/>
            <person name="Kuenen J.G."/>
            <person name="Nealson K.H."/>
        </authorList>
    </citation>
    <scope>NUCLEOTIDE SEQUENCE [LARGE SCALE GENOMIC DNA]</scope>
    <source>
        <strain evidence="1 2">P1</strain>
    </source>
</reference>
<evidence type="ECO:0008006" key="3">
    <source>
        <dbReference type="Google" id="ProtNLM"/>
    </source>
</evidence>